<evidence type="ECO:0000256" key="1">
    <source>
        <dbReference type="SAM" id="SignalP"/>
    </source>
</evidence>
<accession>A0ABW4ZJG1</accession>
<sequence>MKRLTFAILTLLFAASQLVVAANYDVKAYGATGNGTTVDSDAINKAINAAASAGGGTVIFPAGTYLSYSIRLKSNITLYLEQGSTILAASPKDGMGYDAPEPNEWGDKHGYQDFGHSHWRNSLIWGENLENISILGPGTIYGKGLVRNASPRNPVGNKAIALKLCRNVILKDFTILYGGHFGILATGVDNMTIDNLKMDTNRDGMDIDCCRNVRISNCTINSPFDDAICLKSSFALGYARATENVTITNCQVSGFDRGTFINGTYKRDEYKMVPDKEGPTGRIKFGTESNGGFKNITISNCVFEFCRGIALETVDGGLLEDVSITNVTMRDIVNSPIFLRLGGRMRGPAGVPIGELRRINISNLVVYNADSHFSCLISGLPGNDIEDVKLSNIRIFYRPIDSAESVIQKEVPEHEKTYPEPQKFGVIPAYGFFIRHAKNFELNNVEISFMGKETRPAFILTDVKGILFNNVKAQKAPKAPIMVLRDVSDFELRGGNIIKDTKIKAVKNKSY</sequence>
<dbReference type="InterPro" id="IPR011050">
    <property type="entry name" value="Pectin_lyase_fold/virulence"/>
</dbReference>
<dbReference type="EMBL" id="JBHUHZ010000001">
    <property type="protein sequence ID" value="MFD2162128.1"/>
    <property type="molecule type" value="Genomic_DNA"/>
</dbReference>
<dbReference type="InterPro" id="IPR051801">
    <property type="entry name" value="GH28_Enzymes"/>
</dbReference>
<dbReference type="EC" id="3.2.1.-" evidence="4"/>
<dbReference type="InterPro" id="IPR012334">
    <property type="entry name" value="Pectin_lyas_fold"/>
</dbReference>
<dbReference type="Pfam" id="PF13229">
    <property type="entry name" value="Beta_helix"/>
    <property type="match status" value="1"/>
</dbReference>
<organism evidence="4 5">
    <name type="scientific">Paradesertivirga mongoliensis</name>
    <dbReference type="NCBI Taxonomy" id="2100740"/>
    <lineage>
        <taxon>Bacteria</taxon>
        <taxon>Pseudomonadati</taxon>
        <taxon>Bacteroidota</taxon>
        <taxon>Sphingobacteriia</taxon>
        <taxon>Sphingobacteriales</taxon>
        <taxon>Sphingobacteriaceae</taxon>
        <taxon>Paradesertivirga</taxon>
    </lineage>
</organism>
<reference evidence="5" key="1">
    <citation type="journal article" date="2019" name="Int. J. Syst. Evol. Microbiol.">
        <title>The Global Catalogue of Microorganisms (GCM) 10K type strain sequencing project: providing services to taxonomists for standard genome sequencing and annotation.</title>
        <authorList>
            <consortium name="The Broad Institute Genomics Platform"/>
            <consortium name="The Broad Institute Genome Sequencing Center for Infectious Disease"/>
            <person name="Wu L."/>
            <person name="Ma J."/>
        </authorList>
    </citation>
    <scope>NUCLEOTIDE SEQUENCE [LARGE SCALE GENOMIC DNA]</scope>
    <source>
        <strain evidence="5">KCTC 42217</strain>
    </source>
</reference>
<keyword evidence="4" id="KW-0326">Glycosidase</keyword>
<dbReference type="GO" id="GO:0016798">
    <property type="term" value="F:hydrolase activity, acting on glycosyl bonds"/>
    <property type="evidence" value="ECO:0007669"/>
    <property type="project" value="UniProtKB-KW"/>
</dbReference>
<dbReference type="InterPro" id="IPR006626">
    <property type="entry name" value="PbH1"/>
</dbReference>
<dbReference type="Proteomes" id="UP001597387">
    <property type="component" value="Unassembled WGS sequence"/>
</dbReference>
<dbReference type="SUPFAM" id="SSF51126">
    <property type="entry name" value="Pectin lyase-like"/>
    <property type="match status" value="1"/>
</dbReference>
<evidence type="ECO:0000313" key="4">
    <source>
        <dbReference type="EMBL" id="MFD2162128.1"/>
    </source>
</evidence>
<dbReference type="PANTHER" id="PTHR31339:SF9">
    <property type="entry name" value="PLASMIN AND FIBRONECTIN-BINDING PROTEIN A"/>
    <property type="match status" value="1"/>
</dbReference>
<dbReference type="PANTHER" id="PTHR31339">
    <property type="entry name" value="PECTIN LYASE-RELATED"/>
    <property type="match status" value="1"/>
</dbReference>
<dbReference type="RefSeq" id="WP_255897805.1">
    <property type="nucleotide sequence ID" value="NZ_JAFMZO010000001.1"/>
</dbReference>
<name>A0ABW4ZJG1_9SPHI</name>
<evidence type="ECO:0000259" key="3">
    <source>
        <dbReference type="Pfam" id="PF13229"/>
    </source>
</evidence>
<feature type="domain" description="Rhamnogalacturonase A/B/Epimerase-like pectate lyase" evidence="2">
    <location>
        <begin position="26"/>
        <end position="79"/>
    </location>
</feature>
<dbReference type="Pfam" id="PF12708">
    <property type="entry name" value="Pect-lyase_RHGA_epim"/>
    <property type="match status" value="1"/>
</dbReference>
<keyword evidence="1" id="KW-0732">Signal</keyword>
<evidence type="ECO:0000313" key="5">
    <source>
        <dbReference type="Proteomes" id="UP001597387"/>
    </source>
</evidence>
<dbReference type="SMART" id="SM00710">
    <property type="entry name" value="PbH1"/>
    <property type="match status" value="6"/>
</dbReference>
<dbReference type="InterPro" id="IPR039448">
    <property type="entry name" value="Beta_helix"/>
</dbReference>
<protein>
    <submittedName>
        <fullName evidence="4">Glycoside hydrolase family 28 protein</fullName>
        <ecNumber evidence="4">3.2.1.-</ecNumber>
    </submittedName>
</protein>
<gene>
    <name evidence="4" type="ORF">ACFSJU_06965</name>
</gene>
<dbReference type="InterPro" id="IPR024535">
    <property type="entry name" value="RHGA/B-epi-like_pectate_lyase"/>
</dbReference>
<feature type="domain" description="Right handed beta helix" evidence="3">
    <location>
        <begin position="157"/>
        <end position="261"/>
    </location>
</feature>
<evidence type="ECO:0000259" key="2">
    <source>
        <dbReference type="Pfam" id="PF12708"/>
    </source>
</evidence>
<proteinExistence type="predicted"/>
<feature type="signal peptide" evidence="1">
    <location>
        <begin position="1"/>
        <end position="21"/>
    </location>
</feature>
<comment type="caution">
    <text evidence="4">The sequence shown here is derived from an EMBL/GenBank/DDBJ whole genome shotgun (WGS) entry which is preliminary data.</text>
</comment>
<keyword evidence="4" id="KW-0378">Hydrolase</keyword>
<dbReference type="Gene3D" id="2.160.20.10">
    <property type="entry name" value="Single-stranded right-handed beta-helix, Pectin lyase-like"/>
    <property type="match status" value="1"/>
</dbReference>
<feature type="chain" id="PRO_5047305694" evidence="1">
    <location>
        <begin position="22"/>
        <end position="511"/>
    </location>
</feature>
<keyword evidence="5" id="KW-1185">Reference proteome</keyword>